<dbReference type="GO" id="GO:0003723">
    <property type="term" value="F:RNA binding"/>
    <property type="evidence" value="ECO:0007669"/>
    <property type="project" value="TreeGrafter"/>
</dbReference>
<evidence type="ECO:0000313" key="3">
    <source>
        <dbReference type="Proteomes" id="UP000789375"/>
    </source>
</evidence>
<dbReference type="PANTHER" id="PTHR12341">
    <property type="entry name" value="5'-&gt;3' EXORIBONUCLEASE"/>
    <property type="match status" value="1"/>
</dbReference>
<proteinExistence type="predicted"/>
<accession>A0A9N9IS15</accession>
<dbReference type="GO" id="GO:0004534">
    <property type="term" value="F:5'-3' RNA exonuclease activity"/>
    <property type="evidence" value="ECO:0007669"/>
    <property type="project" value="TreeGrafter"/>
</dbReference>
<feature type="non-terminal residue" evidence="2">
    <location>
        <position position="130"/>
    </location>
</feature>
<gene>
    <name evidence="2" type="ORF">FMOSSE_LOCUS16546</name>
</gene>
<dbReference type="GO" id="GO:0005634">
    <property type="term" value="C:nucleus"/>
    <property type="evidence" value="ECO:0007669"/>
    <property type="project" value="TreeGrafter"/>
</dbReference>
<organism evidence="2 3">
    <name type="scientific">Funneliformis mosseae</name>
    <name type="common">Endomycorrhizal fungus</name>
    <name type="synonym">Glomus mosseae</name>
    <dbReference type="NCBI Taxonomy" id="27381"/>
    <lineage>
        <taxon>Eukaryota</taxon>
        <taxon>Fungi</taxon>
        <taxon>Fungi incertae sedis</taxon>
        <taxon>Mucoromycota</taxon>
        <taxon>Glomeromycotina</taxon>
        <taxon>Glomeromycetes</taxon>
        <taxon>Glomerales</taxon>
        <taxon>Glomeraceae</taxon>
        <taxon>Funneliformis</taxon>
    </lineage>
</organism>
<dbReference type="Gene3D" id="1.25.40.1050">
    <property type="match status" value="1"/>
</dbReference>
<dbReference type="InterPro" id="IPR027073">
    <property type="entry name" value="5_3_exoribonuclease"/>
</dbReference>
<sequence>LWEAGFKERYYKQKFGVELPNKEFQNNYIEGLCWVLKYYFQGVPSWKWYYPYHYSPFASDFIDIGDIQVYFELGEPFKPFEQLMSVLPAHSKEHLPVPFQKLMTEEDSEIICFYPKEFKIDLNGKKFAWQ</sequence>
<keyword evidence="3" id="KW-1185">Reference proteome</keyword>
<name>A0A9N9IS15_FUNMO</name>
<dbReference type="AlphaFoldDB" id="A0A9N9IS15"/>
<dbReference type="PANTHER" id="PTHR12341:SF41">
    <property type="entry name" value="5'-3' EXORIBONUCLEASE 2"/>
    <property type="match status" value="1"/>
</dbReference>
<protein>
    <submittedName>
        <fullName evidence="2">6023_t:CDS:1</fullName>
    </submittedName>
</protein>
<dbReference type="InterPro" id="IPR041412">
    <property type="entry name" value="Xrn1_helical"/>
</dbReference>
<dbReference type="Proteomes" id="UP000789375">
    <property type="component" value="Unassembled WGS sequence"/>
</dbReference>
<dbReference type="GO" id="GO:0000956">
    <property type="term" value="P:nuclear-transcribed mRNA catabolic process"/>
    <property type="evidence" value="ECO:0007669"/>
    <property type="project" value="TreeGrafter"/>
</dbReference>
<feature type="domain" description="Xrn1 helical" evidence="1">
    <location>
        <begin position="1"/>
        <end position="130"/>
    </location>
</feature>
<dbReference type="Pfam" id="PF17846">
    <property type="entry name" value="XRN_M"/>
    <property type="match status" value="1"/>
</dbReference>
<evidence type="ECO:0000259" key="1">
    <source>
        <dbReference type="Pfam" id="PF17846"/>
    </source>
</evidence>
<comment type="caution">
    <text evidence="2">The sequence shown here is derived from an EMBL/GenBank/DDBJ whole genome shotgun (WGS) entry which is preliminary data.</text>
</comment>
<dbReference type="EMBL" id="CAJVPP010024142">
    <property type="protein sequence ID" value="CAG8748961.1"/>
    <property type="molecule type" value="Genomic_DNA"/>
</dbReference>
<evidence type="ECO:0000313" key="2">
    <source>
        <dbReference type="EMBL" id="CAG8748961.1"/>
    </source>
</evidence>
<reference evidence="2" key="1">
    <citation type="submission" date="2021-06" db="EMBL/GenBank/DDBJ databases">
        <authorList>
            <person name="Kallberg Y."/>
            <person name="Tangrot J."/>
            <person name="Rosling A."/>
        </authorList>
    </citation>
    <scope>NUCLEOTIDE SEQUENCE</scope>
    <source>
        <strain evidence="2">87-6 pot B 2015</strain>
    </source>
</reference>
<feature type="non-terminal residue" evidence="2">
    <location>
        <position position="1"/>
    </location>
</feature>